<dbReference type="EMBL" id="AP023326">
    <property type="protein sequence ID" value="BCI68107.1"/>
    <property type="molecule type" value="Genomic_DNA"/>
</dbReference>
<dbReference type="SUPFAM" id="SSF56747">
    <property type="entry name" value="Prim-pol domain"/>
    <property type="match status" value="1"/>
</dbReference>
<accession>A0A6S6PGG8</accession>
<gene>
    <name evidence="2" type="ORF">AAJCM20276_27310</name>
</gene>
<sequence length="727" mass="78743">MTLPRTTEERAVALAGAGLAVFPCRDDKAPSCPDGFKVASTDPEEVRRLWREYPGALIGVATGSASGIDALDIDPQNGGDVWLDECEQFLADERCHQTRSGGRHYIFKHHEGVRNSAGRIAPGIDVRGDGGYIIWWPMAGCPVLNDDDARLWPDDLVSLAMKPVERAVSAPVSSRPALQDGGTPYGLRALENECYEITSAGDGRKHAALNKAAYSIGGLVASGDLDEGVARSTLRASLNSIRSRCRDFRAAERTLQEAFQAGIGKPRQVNRMQPADSISDDWAPMLKTMSDDVEEEPEPKDPDPDFSITEKRLLSVGGFIGDFIEHATHTARRPQPVAALAAAITLVGSLAGRRYCSPSGLYTNLYVTTLIDSGGGKDHARKLIKEIVAMANLSKWLGGEDIASGAAINTALSTHPIRLYMIDEAGDFLAQCIGKKASQHKAQIAQKLKILSTSANTVFLGTDYANAKERPREDVWNPVVSIYGTSTPSQFWNAVAGASLHDGLMARFLLFEPANSYPDTQNPDASDLPASLIGSARLMAAGPKYDQRPNLEPVMIDPSRPATPFTVPFGMGSSAILSRLETAQDELLKRYAGTYVTSLCARIAENAIKLAMIRAISNNPASPIISPEDMSWGGDVAIACFQKMRDGANRYAAENENQARVKLVLECVRRSGKEVSLSKLYRSLNGRLTIRERDEAIKVLEDEKRICLSSRTSPGAKKPTTYVRLAG</sequence>
<protein>
    <recommendedName>
        <fullName evidence="1">DNA primase/polymerase bifunctional N-terminal domain-containing protein</fullName>
    </recommendedName>
</protein>
<evidence type="ECO:0000259" key="1">
    <source>
        <dbReference type="SMART" id="SM00943"/>
    </source>
</evidence>
<feature type="domain" description="DNA primase/polymerase bifunctional N-terminal" evidence="1">
    <location>
        <begin position="11"/>
        <end position="156"/>
    </location>
</feature>
<name>A0A6S6PGG8_ACEAC</name>
<evidence type="ECO:0000313" key="2">
    <source>
        <dbReference type="EMBL" id="BCI68107.1"/>
    </source>
</evidence>
<evidence type="ECO:0000313" key="3">
    <source>
        <dbReference type="Proteomes" id="UP000515220"/>
    </source>
</evidence>
<proteinExistence type="predicted"/>
<organism evidence="2 3">
    <name type="scientific">Acetobacter aceti</name>
    <dbReference type="NCBI Taxonomy" id="435"/>
    <lineage>
        <taxon>Bacteria</taxon>
        <taxon>Pseudomonadati</taxon>
        <taxon>Pseudomonadota</taxon>
        <taxon>Alphaproteobacteria</taxon>
        <taxon>Acetobacterales</taxon>
        <taxon>Acetobacteraceae</taxon>
        <taxon>Acetobacter</taxon>
        <taxon>Acetobacter subgen. Acetobacter</taxon>
    </lineage>
</organism>
<dbReference type="SMART" id="SM00943">
    <property type="entry name" value="Prim-Pol"/>
    <property type="match status" value="1"/>
</dbReference>
<dbReference type="Pfam" id="PF09250">
    <property type="entry name" value="Prim-Pol"/>
    <property type="match status" value="1"/>
</dbReference>
<dbReference type="InterPro" id="IPR015330">
    <property type="entry name" value="DNA_primase/pol_bifunc_N"/>
</dbReference>
<dbReference type="RefSeq" id="WP_099347957.1">
    <property type="nucleotide sequence ID" value="NZ_AP023326.1"/>
</dbReference>
<dbReference type="CDD" id="cd04859">
    <property type="entry name" value="Prim_Pol"/>
    <property type="match status" value="1"/>
</dbReference>
<dbReference type="AlphaFoldDB" id="A0A6S6PGG8"/>
<reference evidence="2 3" key="1">
    <citation type="submission" date="2020-07" db="EMBL/GenBank/DDBJ databases">
        <title>Complete Genome Sequence of an acetic acid bacterium, Acetobacter aceti JCM20276.</title>
        <authorList>
            <person name="Hirose Y."/>
            <person name="Mihara H."/>
        </authorList>
    </citation>
    <scope>NUCLEOTIDE SEQUENCE [LARGE SCALE GENOMIC DNA]</scope>
    <source>
        <strain evidence="2 3">JCM20276</strain>
    </source>
</reference>
<dbReference type="Proteomes" id="UP000515220">
    <property type="component" value="Chromosome"/>
</dbReference>